<dbReference type="EMBL" id="UYYF01000154">
    <property type="protein sequence ID" value="VDM96659.1"/>
    <property type="molecule type" value="Genomic_DNA"/>
</dbReference>
<dbReference type="WBParaSite" id="TCLT_0000129701-mRNA-1">
    <property type="protein sequence ID" value="TCLT_0000129701-mRNA-1"/>
    <property type="gene ID" value="TCLT_0000129701"/>
</dbReference>
<dbReference type="AlphaFoldDB" id="A0A0N5CMC1"/>
<protein>
    <submittedName>
        <fullName evidence="4">Major sperm protein</fullName>
    </submittedName>
</protein>
<keyword evidence="3" id="KW-1185">Reference proteome</keyword>
<reference evidence="4" key="1">
    <citation type="submission" date="2017-02" db="UniProtKB">
        <authorList>
            <consortium name="WormBaseParasite"/>
        </authorList>
    </citation>
    <scope>IDENTIFICATION</scope>
</reference>
<dbReference type="OrthoDB" id="10350289at2759"/>
<evidence type="ECO:0000313" key="4">
    <source>
        <dbReference type="WBParaSite" id="TCLT_0000129701-mRNA-1"/>
    </source>
</evidence>
<accession>A0A0N5CMC1</accession>
<reference evidence="2 3" key="2">
    <citation type="submission" date="2018-11" db="EMBL/GenBank/DDBJ databases">
        <authorList>
            <consortium name="Pathogen Informatics"/>
        </authorList>
    </citation>
    <scope>NUCLEOTIDE SEQUENCE [LARGE SCALE GENOMIC DNA]</scope>
</reference>
<dbReference type="Proteomes" id="UP000276776">
    <property type="component" value="Unassembled WGS sequence"/>
</dbReference>
<evidence type="ECO:0000313" key="3">
    <source>
        <dbReference type="Proteomes" id="UP000276776"/>
    </source>
</evidence>
<feature type="region of interest" description="Disordered" evidence="1">
    <location>
        <begin position="1"/>
        <end position="29"/>
    </location>
</feature>
<feature type="compositionally biased region" description="Polar residues" evidence="1">
    <location>
        <begin position="16"/>
        <end position="29"/>
    </location>
</feature>
<dbReference type="OMA" id="AMECSEM"/>
<organism evidence="4">
    <name type="scientific">Thelazia callipaeda</name>
    <name type="common">Oriental eyeworm</name>
    <name type="synonym">Parasitic nematode</name>
    <dbReference type="NCBI Taxonomy" id="103827"/>
    <lineage>
        <taxon>Eukaryota</taxon>
        <taxon>Metazoa</taxon>
        <taxon>Ecdysozoa</taxon>
        <taxon>Nematoda</taxon>
        <taxon>Chromadorea</taxon>
        <taxon>Rhabditida</taxon>
        <taxon>Spirurina</taxon>
        <taxon>Spiruromorpha</taxon>
        <taxon>Thelazioidea</taxon>
        <taxon>Thelaziidae</taxon>
        <taxon>Thelazia</taxon>
    </lineage>
</organism>
<proteinExistence type="predicted"/>
<gene>
    <name evidence="2" type="ORF">TCLT_LOCUS1298</name>
</gene>
<evidence type="ECO:0000313" key="2">
    <source>
        <dbReference type="EMBL" id="VDM96659.1"/>
    </source>
</evidence>
<sequence>MFLTTHNEGLSRPDDTSLSLPSKNQQSSTIELATKRRYDILPVDNESIIKFARERKNKRVARIQISLFNDGTNVLDWKIRSTTTAIRAIPSGRGQIPCHGNVKFLLIWVLPDHIETWEEMKPPKLLFSIKLLDSNVVVGSANIKFFVEVYYQNYFSGKIEMNEFCTTKNPPIHNLIFDSEMSKLSNGNSEVPLQTAMECSEMMLQIIYFSLDPSYHYIARVELSLINDSKQYLVWKLKTSSEFIKAMPSGTGLLPSYESSKCILIWDLSRHFYSCQKPPSERLILFARAYTSTGQLLGEEIAKYMIKPNSSHTKHVPVHQLVLASEKAYNEEKQFTRMSTAASTNV</sequence>
<name>A0A0N5CMC1_THECL</name>
<evidence type="ECO:0000256" key="1">
    <source>
        <dbReference type="SAM" id="MobiDB-lite"/>
    </source>
</evidence>